<accession>A0A2G1W6H6</accession>
<organism evidence="2 3">
    <name type="scientific">Rhodopirellula bahusiensis</name>
    <dbReference type="NCBI Taxonomy" id="2014065"/>
    <lineage>
        <taxon>Bacteria</taxon>
        <taxon>Pseudomonadati</taxon>
        <taxon>Planctomycetota</taxon>
        <taxon>Planctomycetia</taxon>
        <taxon>Pirellulales</taxon>
        <taxon>Pirellulaceae</taxon>
        <taxon>Rhodopirellula</taxon>
    </lineage>
</organism>
<protein>
    <submittedName>
        <fullName evidence="2">Uncharacterized protein</fullName>
    </submittedName>
</protein>
<keyword evidence="3" id="KW-1185">Reference proteome</keyword>
<keyword evidence="1" id="KW-0812">Transmembrane</keyword>
<evidence type="ECO:0000313" key="3">
    <source>
        <dbReference type="Proteomes" id="UP000225740"/>
    </source>
</evidence>
<dbReference type="EMBL" id="NIZW01000010">
    <property type="protein sequence ID" value="PHQ34635.1"/>
    <property type="molecule type" value="Genomic_DNA"/>
</dbReference>
<dbReference type="OrthoDB" id="9907177at2"/>
<keyword evidence="1" id="KW-0472">Membrane</keyword>
<sequence length="83" mass="9556">MLPNPYQQSSEIEAEEPRKVFFVHRFPVTILLASMTIYAMGMSVMWTIDPIIVFLMALGWGWVGWPVLSLLEKKLASLFRVLL</sequence>
<dbReference type="GeneID" id="90609324"/>
<gene>
    <name evidence="2" type="ORF">CEE69_14610</name>
</gene>
<reference evidence="2 3" key="1">
    <citation type="submission" date="2017-06" db="EMBL/GenBank/DDBJ databases">
        <title>Description of Rhodopirellula bahusiensis sp. nov.</title>
        <authorList>
            <person name="Kizina J."/>
            <person name="Harder J."/>
        </authorList>
    </citation>
    <scope>NUCLEOTIDE SEQUENCE [LARGE SCALE GENOMIC DNA]</scope>
    <source>
        <strain evidence="2 3">SWK21</strain>
    </source>
</reference>
<proteinExistence type="predicted"/>
<evidence type="ECO:0000313" key="2">
    <source>
        <dbReference type="EMBL" id="PHQ34635.1"/>
    </source>
</evidence>
<evidence type="ECO:0000256" key="1">
    <source>
        <dbReference type="SAM" id="Phobius"/>
    </source>
</evidence>
<keyword evidence="1" id="KW-1133">Transmembrane helix</keyword>
<dbReference type="RefSeq" id="WP_099261386.1">
    <property type="nucleotide sequence ID" value="NZ_NIZW01000010.1"/>
</dbReference>
<comment type="caution">
    <text evidence="2">The sequence shown here is derived from an EMBL/GenBank/DDBJ whole genome shotgun (WGS) entry which is preliminary data.</text>
</comment>
<feature type="transmembrane region" description="Helical" evidence="1">
    <location>
        <begin position="51"/>
        <end position="71"/>
    </location>
</feature>
<dbReference type="Proteomes" id="UP000225740">
    <property type="component" value="Unassembled WGS sequence"/>
</dbReference>
<name>A0A2G1W6H6_9BACT</name>
<dbReference type="AlphaFoldDB" id="A0A2G1W6H6"/>
<feature type="transmembrane region" description="Helical" evidence="1">
    <location>
        <begin position="26"/>
        <end position="45"/>
    </location>
</feature>